<dbReference type="Proteomes" id="UP000053405">
    <property type="component" value="Unassembled WGS sequence"/>
</dbReference>
<accession>L7LCT3</accession>
<dbReference type="EC" id="3.2.1.52" evidence="3"/>
<dbReference type="InterPro" id="IPR036962">
    <property type="entry name" value="Glyco_hydro_3_N_sf"/>
</dbReference>
<keyword evidence="8" id="KW-1185">Reference proteome</keyword>
<organism evidence="7 8">
    <name type="scientific">Gordonia hirsuta DSM 44140 = NBRC 16056</name>
    <dbReference type="NCBI Taxonomy" id="1121927"/>
    <lineage>
        <taxon>Bacteria</taxon>
        <taxon>Bacillati</taxon>
        <taxon>Actinomycetota</taxon>
        <taxon>Actinomycetes</taxon>
        <taxon>Mycobacteriales</taxon>
        <taxon>Gordoniaceae</taxon>
        <taxon>Gordonia</taxon>
    </lineage>
</organism>
<dbReference type="GO" id="GO:0009254">
    <property type="term" value="P:peptidoglycan turnover"/>
    <property type="evidence" value="ECO:0007669"/>
    <property type="project" value="TreeGrafter"/>
</dbReference>
<sequence length="341" mass="35843">MPAACGAPELATLSLREKLAQRLVVGVADAADAKRVVAAEKIGGIFVGSWTDLTMLKDRSVAALSKSSSFPLMVTVDQEGGRVSRLSSLGVDLPAPRKVVADGMTPAQVRAQAKTAGQKMKELGITVDFAPSVDVSAEPDDAVIGDRSYSDDPAKVTEYAGAFAQGLQDAGIMPVYKHFPGHGNASGDTHLGGANTAPLSQLQQLDLVPYRELLKDPGNAGVMVGHLMVPGLTAPDTPASLSPRAMSLLRTGTKYDAPPFRGVIFTDDLSGMKAITDKYSIDQAVLRTFQAGADIGLWLTTDKVSTVLDTLEKAVADGDLNRQRIDASVVRILRSKGVLSC</sequence>
<gene>
    <name evidence="7" type="ORF">GOHSU_47_00100</name>
</gene>
<feature type="domain" description="Glycoside hydrolase family 3 N-terminal" evidence="6">
    <location>
        <begin position="15"/>
        <end position="334"/>
    </location>
</feature>
<comment type="similarity">
    <text evidence="2">Belongs to the glycosyl hydrolase 3 family.</text>
</comment>
<evidence type="ECO:0000256" key="1">
    <source>
        <dbReference type="ARBA" id="ARBA00001231"/>
    </source>
</evidence>
<dbReference type="InterPro" id="IPR017853">
    <property type="entry name" value="GH"/>
</dbReference>
<comment type="caution">
    <text evidence="7">The sequence shown here is derived from an EMBL/GenBank/DDBJ whole genome shotgun (WGS) entry which is preliminary data.</text>
</comment>
<dbReference type="EMBL" id="BANT01000047">
    <property type="protein sequence ID" value="GAC58724.1"/>
    <property type="molecule type" value="Genomic_DNA"/>
</dbReference>
<keyword evidence="4 7" id="KW-0378">Hydrolase</keyword>
<dbReference type="eggNOG" id="COG1472">
    <property type="taxonomic scope" value="Bacteria"/>
</dbReference>
<evidence type="ECO:0000256" key="2">
    <source>
        <dbReference type="ARBA" id="ARBA00005336"/>
    </source>
</evidence>
<proteinExistence type="inferred from homology"/>
<dbReference type="InterPro" id="IPR050226">
    <property type="entry name" value="NagZ_Beta-hexosaminidase"/>
</dbReference>
<dbReference type="Pfam" id="PF00933">
    <property type="entry name" value="Glyco_hydro_3"/>
    <property type="match status" value="1"/>
</dbReference>
<dbReference type="GO" id="GO:0004563">
    <property type="term" value="F:beta-N-acetylhexosaminidase activity"/>
    <property type="evidence" value="ECO:0007669"/>
    <property type="project" value="UniProtKB-EC"/>
</dbReference>
<evidence type="ECO:0000256" key="5">
    <source>
        <dbReference type="ARBA" id="ARBA00023295"/>
    </source>
</evidence>
<evidence type="ECO:0000256" key="3">
    <source>
        <dbReference type="ARBA" id="ARBA00012663"/>
    </source>
</evidence>
<reference evidence="7 8" key="1">
    <citation type="submission" date="2012-12" db="EMBL/GenBank/DDBJ databases">
        <title>Whole genome shotgun sequence of Gordonia hirsuta NBRC 16056.</title>
        <authorList>
            <person name="Isaki-Nakamura S."/>
            <person name="Hosoyama A."/>
            <person name="Tsuchikane K."/>
            <person name="Katsumata H."/>
            <person name="Baba S."/>
            <person name="Yamazaki S."/>
            <person name="Fujita N."/>
        </authorList>
    </citation>
    <scope>NUCLEOTIDE SEQUENCE [LARGE SCALE GENOMIC DNA]</scope>
    <source>
        <strain evidence="7 8">NBRC 16056</strain>
    </source>
</reference>
<evidence type="ECO:0000256" key="4">
    <source>
        <dbReference type="ARBA" id="ARBA00022801"/>
    </source>
</evidence>
<dbReference type="PANTHER" id="PTHR30480:SF13">
    <property type="entry name" value="BETA-HEXOSAMINIDASE"/>
    <property type="match status" value="1"/>
</dbReference>
<dbReference type="AlphaFoldDB" id="L7LCT3"/>
<evidence type="ECO:0000313" key="8">
    <source>
        <dbReference type="Proteomes" id="UP000053405"/>
    </source>
</evidence>
<evidence type="ECO:0000259" key="6">
    <source>
        <dbReference type="Pfam" id="PF00933"/>
    </source>
</evidence>
<name>L7LCT3_9ACTN</name>
<dbReference type="InterPro" id="IPR001764">
    <property type="entry name" value="Glyco_hydro_3_N"/>
</dbReference>
<protein>
    <recommendedName>
        <fullName evidence="3">beta-N-acetylhexosaminidase</fullName>
        <ecNumber evidence="3">3.2.1.52</ecNumber>
    </recommendedName>
</protein>
<dbReference type="Gene3D" id="3.20.20.300">
    <property type="entry name" value="Glycoside hydrolase, family 3, N-terminal domain"/>
    <property type="match status" value="1"/>
</dbReference>
<dbReference type="PANTHER" id="PTHR30480">
    <property type="entry name" value="BETA-HEXOSAMINIDASE-RELATED"/>
    <property type="match status" value="1"/>
</dbReference>
<comment type="catalytic activity">
    <reaction evidence="1">
        <text>Hydrolysis of terminal non-reducing N-acetyl-D-hexosamine residues in N-acetyl-beta-D-hexosaminides.</text>
        <dbReference type="EC" id="3.2.1.52"/>
    </reaction>
</comment>
<dbReference type="SUPFAM" id="SSF51445">
    <property type="entry name" value="(Trans)glycosidases"/>
    <property type="match status" value="1"/>
</dbReference>
<dbReference type="STRING" id="1121927.GOHSU_47_00100"/>
<dbReference type="GO" id="GO:0005975">
    <property type="term" value="P:carbohydrate metabolic process"/>
    <property type="evidence" value="ECO:0007669"/>
    <property type="project" value="InterPro"/>
</dbReference>
<evidence type="ECO:0000313" key="7">
    <source>
        <dbReference type="EMBL" id="GAC58724.1"/>
    </source>
</evidence>
<keyword evidence="5" id="KW-0326">Glycosidase</keyword>